<dbReference type="InterPro" id="IPR044861">
    <property type="entry name" value="IPNS-like_FE2OG_OXY"/>
</dbReference>
<name>A0AAW0GJ32_9APHY</name>
<dbReference type="GO" id="GO:0046872">
    <property type="term" value="F:metal ion binding"/>
    <property type="evidence" value="ECO:0007669"/>
    <property type="project" value="UniProtKB-KW"/>
</dbReference>
<feature type="domain" description="Fe2OG dioxygenase" evidence="2">
    <location>
        <begin position="198"/>
        <end position="300"/>
    </location>
</feature>
<organism evidence="3 4">
    <name type="scientific">Cerrena zonata</name>
    <dbReference type="NCBI Taxonomy" id="2478898"/>
    <lineage>
        <taxon>Eukaryota</taxon>
        <taxon>Fungi</taxon>
        <taxon>Dikarya</taxon>
        <taxon>Basidiomycota</taxon>
        <taxon>Agaricomycotina</taxon>
        <taxon>Agaricomycetes</taxon>
        <taxon>Polyporales</taxon>
        <taxon>Cerrenaceae</taxon>
        <taxon>Cerrena</taxon>
    </lineage>
</organism>
<evidence type="ECO:0000313" key="3">
    <source>
        <dbReference type="EMBL" id="KAK7689892.1"/>
    </source>
</evidence>
<dbReference type="PRINTS" id="PR00682">
    <property type="entry name" value="IPNSYNTHASE"/>
</dbReference>
<dbReference type="SUPFAM" id="SSF51197">
    <property type="entry name" value="Clavaminate synthase-like"/>
    <property type="match status" value="1"/>
</dbReference>
<evidence type="ECO:0000259" key="2">
    <source>
        <dbReference type="PROSITE" id="PS51471"/>
    </source>
</evidence>
<dbReference type="InterPro" id="IPR005123">
    <property type="entry name" value="Oxoglu/Fe-dep_dioxygenase_dom"/>
</dbReference>
<protein>
    <recommendedName>
        <fullName evidence="2">Fe2OG dioxygenase domain-containing protein</fullName>
    </recommendedName>
</protein>
<dbReference type="InterPro" id="IPR027443">
    <property type="entry name" value="IPNS-like_sf"/>
</dbReference>
<dbReference type="PANTHER" id="PTHR47990">
    <property type="entry name" value="2-OXOGLUTARATE (2OG) AND FE(II)-DEPENDENT OXYGENASE SUPERFAMILY PROTEIN-RELATED"/>
    <property type="match status" value="1"/>
</dbReference>
<reference evidence="3 4" key="1">
    <citation type="submission" date="2022-09" db="EMBL/GenBank/DDBJ databases">
        <authorList>
            <person name="Palmer J.M."/>
        </authorList>
    </citation>
    <scope>NUCLEOTIDE SEQUENCE [LARGE SCALE GENOMIC DNA]</scope>
    <source>
        <strain evidence="3 4">DSM 7382</strain>
    </source>
</reference>
<evidence type="ECO:0000313" key="4">
    <source>
        <dbReference type="Proteomes" id="UP001385951"/>
    </source>
</evidence>
<comment type="similarity">
    <text evidence="1">Belongs to the iron/ascorbate-dependent oxidoreductase family.</text>
</comment>
<proteinExistence type="inferred from homology"/>
<dbReference type="Pfam" id="PF03171">
    <property type="entry name" value="2OG-FeII_Oxy"/>
    <property type="match status" value="1"/>
</dbReference>
<dbReference type="EMBL" id="JASBNA010000007">
    <property type="protein sequence ID" value="KAK7689892.1"/>
    <property type="molecule type" value="Genomic_DNA"/>
</dbReference>
<dbReference type="AlphaFoldDB" id="A0AAW0GJ32"/>
<gene>
    <name evidence="3" type="ORF">QCA50_006531</name>
</gene>
<dbReference type="Pfam" id="PF14226">
    <property type="entry name" value="DIOX_N"/>
    <property type="match status" value="1"/>
</dbReference>
<comment type="caution">
    <text evidence="3">The sequence shown here is derived from an EMBL/GenBank/DDBJ whole genome shotgun (WGS) entry which is preliminary data.</text>
</comment>
<evidence type="ECO:0000256" key="1">
    <source>
        <dbReference type="RuleBase" id="RU003682"/>
    </source>
</evidence>
<dbReference type="InterPro" id="IPR026992">
    <property type="entry name" value="DIOX_N"/>
</dbReference>
<sequence>MNMEGAGQNPSLSRPLVFADHRTQSTFDQIPIIDVQSIYSKDPSVRRALADEIRDACINVGFFYVKNHSIPPATLNKTLSAAKQFFSLPLSSKAPLDIHKSPNFKGYTALLGENTNPENRGDLHEGFDIGWEETSGSTRANDGAMTGQNVWPEDLPGFREDVLEYYHAAVHLGKALFPIFALALDLPEDFFDDKTTKPAAIMRLLYYPPQTGNVDDRVEGIGAHTDYECFTILWQDQIQALQVLNTEGKWIDAVPIPGSLVVNLGDQFARWTNDIFKSTVHRAVNRSGVERYSIPLFFGTDYDVKLEALPSCVSEDRPAKYEVVTAGDYVKSRLEATYAHSK</sequence>
<dbReference type="GO" id="GO:0016491">
    <property type="term" value="F:oxidoreductase activity"/>
    <property type="evidence" value="ECO:0007669"/>
    <property type="project" value="UniProtKB-KW"/>
</dbReference>
<dbReference type="InterPro" id="IPR050231">
    <property type="entry name" value="Iron_ascorbate_oxido_reductase"/>
</dbReference>
<keyword evidence="1" id="KW-0560">Oxidoreductase</keyword>
<keyword evidence="1" id="KW-0408">Iron</keyword>
<accession>A0AAW0GJ32</accession>
<keyword evidence="1" id="KW-0479">Metal-binding</keyword>
<dbReference type="PROSITE" id="PS51471">
    <property type="entry name" value="FE2OG_OXY"/>
    <property type="match status" value="1"/>
</dbReference>
<dbReference type="Proteomes" id="UP001385951">
    <property type="component" value="Unassembled WGS sequence"/>
</dbReference>
<dbReference type="Gene3D" id="2.60.120.330">
    <property type="entry name" value="B-lactam Antibiotic, Isopenicillin N Synthase, Chain"/>
    <property type="match status" value="1"/>
</dbReference>
<keyword evidence="4" id="KW-1185">Reference proteome</keyword>